<dbReference type="AlphaFoldDB" id="A0A4R5DAT8"/>
<gene>
    <name evidence="1" type="ORF">E0F88_27245</name>
</gene>
<reference evidence="1 2" key="1">
    <citation type="submission" date="2019-03" db="EMBL/GenBank/DDBJ databases">
        <title>Dyadobacter AR-3-6 sp. nov., isolated from arctic soil.</title>
        <authorList>
            <person name="Chaudhary D.K."/>
        </authorList>
    </citation>
    <scope>NUCLEOTIDE SEQUENCE [LARGE SCALE GENOMIC DNA]</scope>
    <source>
        <strain evidence="1 2">AR-3-6</strain>
    </source>
</reference>
<evidence type="ECO:0008006" key="3">
    <source>
        <dbReference type="Google" id="ProtNLM"/>
    </source>
</evidence>
<protein>
    <recommendedName>
        <fullName evidence="3">DUF1524 domain-containing protein</fullName>
    </recommendedName>
</protein>
<organism evidence="1 2">
    <name type="scientific">Dyadobacter psychrotolerans</name>
    <dbReference type="NCBI Taxonomy" id="2541721"/>
    <lineage>
        <taxon>Bacteria</taxon>
        <taxon>Pseudomonadati</taxon>
        <taxon>Bacteroidota</taxon>
        <taxon>Cytophagia</taxon>
        <taxon>Cytophagales</taxon>
        <taxon>Spirosomataceae</taxon>
        <taxon>Dyadobacter</taxon>
    </lineage>
</organism>
<evidence type="ECO:0000313" key="2">
    <source>
        <dbReference type="Proteomes" id="UP000294850"/>
    </source>
</evidence>
<name>A0A4R5DAT8_9BACT</name>
<dbReference type="PANTHER" id="PTHR37292">
    <property type="entry name" value="VNG6097C"/>
    <property type="match status" value="1"/>
</dbReference>
<dbReference type="Proteomes" id="UP000294850">
    <property type="component" value="Unassembled WGS sequence"/>
</dbReference>
<dbReference type="EMBL" id="SMFL01000014">
    <property type="protein sequence ID" value="TDE10772.1"/>
    <property type="molecule type" value="Genomic_DNA"/>
</dbReference>
<accession>A0A4R5DAT8</accession>
<keyword evidence="2" id="KW-1185">Reference proteome</keyword>
<sequence>MTAWTWTDDFHLLEAMNELQEELEEKSFGDLTQSIFLQSISGLIQNNTTTISVTELSGEQVRDNWQNFCESLRKIIDFLSSEINCSHIDFLPFQQQVVALTKFFGFSERPTADQLKELKAWFWKTSFSNRYSTGQTTDKMNSDIERIIEIRTNNFTEIRKLKYTTTKNELIDTKFSKANPLTRSFLLLMVQHKPTDLVKNMKIDITKSLSEYNRKQYHHIFPNEFLKKQGFPTEKIFSIANFCFLPADSNKQISSKNPSEYFFTLVPDNNFNDILSSNLIPLTKEIYEKNNYNDFLEKRAELIIAEIDRLTN</sequence>
<dbReference type="PANTHER" id="PTHR37292:SF2">
    <property type="entry name" value="DUF262 DOMAIN-CONTAINING PROTEIN"/>
    <property type="match status" value="1"/>
</dbReference>
<comment type="caution">
    <text evidence="1">The sequence shown here is derived from an EMBL/GenBank/DDBJ whole genome shotgun (WGS) entry which is preliminary data.</text>
</comment>
<proteinExistence type="predicted"/>
<evidence type="ECO:0000313" key="1">
    <source>
        <dbReference type="EMBL" id="TDE10772.1"/>
    </source>
</evidence>